<evidence type="ECO:0000256" key="6">
    <source>
        <dbReference type="SAM" id="Phobius"/>
    </source>
</evidence>
<protein>
    <recommendedName>
        <fullName evidence="9">Protein Asterix</fullName>
    </recommendedName>
</protein>
<keyword evidence="4 6" id="KW-1133">Transmembrane helix</keyword>
<keyword evidence="8" id="KW-1185">Reference proteome</keyword>
<dbReference type="PANTHER" id="PTHR13193">
    <property type="entry name" value="CGI-140"/>
    <property type="match status" value="1"/>
</dbReference>
<keyword evidence="5 6" id="KW-0472">Membrane</keyword>
<dbReference type="EMBL" id="MPUH01001666">
    <property type="protein sequence ID" value="OMJ66651.1"/>
    <property type="molecule type" value="Genomic_DNA"/>
</dbReference>
<evidence type="ECO:0000256" key="3">
    <source>
        <dbReference type="ARBA" id="ARBA00022692"/>
    </source>
</evidence>
<dbReference type="GO" id="GO:0044183">
    <property type="term" value="F:protein folding chaperone"/>
    <property type="evidence" value="ECO:0007669"/>
    <property type="project" value="InterPro"/>
</dbReference>
<reference evidence="7 8" key="1">
    <citation type="submission" date="2016-11" db="EMBL/GenBank/DDBJ databases">
        <title>The macronuclear genome of Stentor coeruleus: a giant cell with tiny introns.</title>
        <authorList>
            <person name="Slabodnick M."/>
            <person name="Ruby J.G."/>
            <person name="Reiff S.B."/>
            <person name="Swart E.C."/>
            <person name="Gosai S."/>
            <person name="Prabakaran S."/>
            <person name="Witkowska E."/>
            <person name="Larue G.E."/>
            <person name="Fisher S."/>
            <person name="Freeman R.M."/>
            <person name="Gunawardena J."/>
            <person name="Chu W."/>
            <person name="Stover N.A."/>
            <person name="Gregory B.D."/>
            <person name="Nowacki M."/>
            <person name="Derisi J."/>
            <person name="Roy S.W."/>
            <person name="Marshall W.F."/>
            <person name="Sood P."/>
        </authorList>
    </citation>
    <scope>NUCLEOTIDE SEQUENCE [LARGE SCALE GENOMIC DNA]</scope>
    <source>
        <strain evidence="7">WM001</strain>
    </source>
</reference>
<dbReference type="GO" id="GO:0045048">
    <property type="term" value="P:protein insertion into ER membrane"/>
    <property type="evidence" value="ECO:0007669"/>
    <property type="project" value="InterPro"/>
</dbReference>
<comment type="similarity">
    <text evidence="2">Belongs to the Asterix family.</text>
</comment>
<evidence type="ECO:0000256" key="2">
    <source>
        <dbReference type="ARBA" id="ARBA00009066"/>
    </source>
</evidence>
<dbReference type="GO" id="GO:0005789">
    <property type="term" value="C:endoplasmic reticulum membrane"/>
    <property type="evidence" value="ECO:0007669"/>
    <property type="project" value="InterPro"/>
</dbReference>
<evidence type="ECO:0000313" key="8">
    <source>
        <dbReference type="Proteomes" id="UP000187209"/>
    </source>
</evidence>
<name>A0A1R2AQ58_9CILI</name>
<keyword evidence="3 6" id="KW-0812">Transmembrane</keyword>
<sequence>MKGDPRRPESIIPFKDCVLNSSEVPPDWFSFLSVMCAMIGFMLRIKWAAWASLLMFISGYTSSRSSTMDYSQIFTSFSMILISLVTNYSFLFRQI</sequence>
<evidence type="ECO:0000256" key="5">
    <source>
        <dbReference type="ARBA" id="ARBA00023136"/>
    </source>
</evidence>
<evidence type="ECO:0000313" key="7">
    <source>
        <dbReference type="EMBL" id="OMJ66651.1"/>
    </source>
</evidence>
<accession>A0A1R2AQ58</accession>
<dbReference type="Proteomes" id="UP000187209">
    <property type="component" value="Unassembled WGS sequence"/>
</dbReference>
<organism evidence="7 8">
    <name type="scientific">Stentor coeruleus</name>
    <dbReference type="NCBI Taxonomy" id="5963"/>
    <lineage>
        <taxon>Eukaryota</taxon>
        <taxon>Sar</taxon>
        <taxon>Alveolata</taxon>
        <taxon>Ciliophora</taxon>
        <taxon>Postciliodesmatophora</taxon>
        <taxon>Heterotrichea</taxon>
        <taxon>Heterotrichida</taxon>
        <taxon>Stentoridae</taxon>
        <taxon>Stentor</taxon>
    </lineage>
</organism>
<comment type="caution">
    <text evidence="7">The sequence shown here is derived from an EMBL/GenBank/DDBJ whole genome shotgun (WGS) entry which is preliminary data.</text>
</comment>
<feature type="transmembrane region" description="Helical" evidence="6">
    <location>
        <begin position="28"/>
        <end position="61"/>
    </location>
</feature>
<evidence type="ECO:0000256" key="1">
    <source>
        <dbReference type="ARBA" id="ARBA00004370"/>
    </source>
</evidence>
<dbReference type="Pfam" id="PF03669">
    <property type="entry name" value="ASTER"/>
    <property type="match status" value="1"/>
</dbReference>
<evidence type="ECO:0000256" key="4">
    <source>
        <dbReference type="ARBA" id="ARBA00022989"/>
    </source>
</evidence>
<gene>
    <name evidence="7" type="ORF">SteCoe_36436</name>
</gene>
<evidence type="ECO:0008006" key="9">
    <source>
        <dbReference type="Google" id="ProtNLM"/>
    </source>
</evidence>
<dbReference type="AlphaFoldDB" id="A0A1R2AQ58"/>
<dbReference type="OrthoDB" id="284718at2759"/>
<proteinExistence type="inferred from homology"/>
<comment type="subcellular location">
    <subcellularLocation>
        <location evidence="1">Membrane</location>
    </subcellularLocation>
</comment>
<dbReference type="InterPro" id="IPR005351">
    <property type="entry name" value="ASTER"/>
</dbReference>
<dbReference type="PANTHER" id="PTHR13193:SF0">
    <property type="entry name" value="PAT COMPLEX SUBUNIT ASTERIX"/>
    <property type="match status" value="1"/>
</dbReference>
<feature type="transmembrane region" description="Helical" evidence="6">
    <location>
        <begin position="73"/>
        <end position="92"/>
    </location>
</feature>